<comment type="caution">
    <text evidence="9">The sequence shown here is derived from an EMBL/GenBank/DDBJ whole genome shotgun (WGS) entry which is preliminary data.</text>
</comment>
<dbReference type="PANTHER" id="PTHR10629:SF52">
    <property type="entry name" value="DNA (CYTOSINE-5)-METHYLTRANSFERASE 1"/>
    <property type="match status" value="1"/>
</dbReference>
<dbReference type="SUPFAM" id="SSF53335">
    <property type="entry name" value="S-adenosyl-L-methionine-dependent methyltransferases"/>
    <property type="match status" value="1"/>
</dbReference>
<dbReference type="EMBL" id="JAKJXH010000067">
    <property type="protein sequence ID" value="MCF7545728.1"/>
    <property type="molecule type" value="Genomic_DNA"/>
</dbReference>
<keyword evidence="5" id="KW-0680">Restriction system</keyword>
<dbReference type="Proteomes" id="UP001162905">
    <property type="component" value="Unassembled WGS sequence"/>
</dbReference>
<dbReference type="Pfam" id="PF00145">
    <property type="entry name" value="DNA_methylase"/>
    <property type="match status" value="1"/>
</dbReference>
<evidence type="ECO:0000256" key="7">
    <source>
        <dbReference type="PROSITE-ProRule" id="PRU01016"/>
    </source>
</evidence>
<dbReference type="PROSITE" id="PS51679">
    <property type="entry name" value="SAM_MT_C5"/>
    <property type="match status" value="1"/>
</dbReference>
<dbReference type="InterPro" id="IPR050390">
    <property type="entry name" value="C5-Methyltransferase"/>
</dbReference>
<organism evidence="9 10">
    <name type="scientific">Pseudomonas petrae</name>
    <dbReference type="NCBI Taxonomy" id="2912190"/>
    <lineage>
        <taxon>Bacteria</taxon>
        <taxon>Pseudomonadati</taxon>
        <taxon>Pseudomonadota</taxon>
        <taxon>Gammaproteobacteria</taxon>
        <taxon>Pseudomonadales</taxon>
        <taxon>Pseudomonadaceae</taxon>
        <taxon>Pseudomonas</taxon>
    </lineage>
</organism>
<keyword evidence="3 7" id="KW-0808">Transferase</keyword>
<evidence type="ECO:0000256" key="8">
    <source>
        <dbReference type="RuleBase" id="RU000416"/>
    </source>
</evidence>
<sequence length="334" mass="37306">MSAAGLTVRLGIDIDEDAAATFRANFPAAGFLCADIRSLKAADIRKNIITDAEPRVFGACAPCQPFSKQNRQQKGDDLRRTLLPEFHKFVDEFQPEYIFIENVPGMQAVDKVDGPFAKFLALLEDLNYCYDYKIVMAYHYGVPQRRRRLVLIASSLGPIKMPPMTHGPGTEQPGLPTVAEWIHGLSKLEAGQTDPDDPMHRAAQLSALNLERISLTPPGAGRECWPERLWLDCHKNYSGHTDVYGRVAWDKPASALTTRCISLSNGRFGHPEENRAISLREAACIQTFPRDFTFHGNLNSMARQVGNAVPVKMAEIFGNEFRRHYAAHRLAQEA</sequence>
<keyword evidence="10" id="KW-1185">Reference proteome</keyword>
<dbReference type="InterPro" id="IPR001525">
    <property type="entry name" value="C5_MeTfrase"/>
</dbReference>
<evidence type="ECO:0000313" key="10">
    <source>
        <dbReference type="Proteomes" id="UP001162905"/>
    </source>
</evidence>
<dbReference type="GO" id="GO:0032259">
    <property type="term" value="P:methylation"/>
    <property type="evidence" value="ECO:0007669"/>
    <property type="project" value="UniProtKB-KW"/>
</dbReference>
<evidence type="ECO:0000313" key="9">
    <source>
        <dbReference type="EMBL" id="MCF7545728.1"/>
    </source>
</evidence>
<dbReference type="PANTHER" id="PTHR10629">
    <property type="entry name" value="CYTOSINE-SPECIFIC METHYLTRANSFERASE"/>
    <property type="match status" value="1"/>
</dbReference>
<dbReference type="GO" id="GO:0008168">
    <property type="term" value="F:methyltransferase activity"/>
    <property type="evidence" value="ECO:0007669"/>
    <property type="project" value="UniProtKB-KW"/>
</dbReference>
<evidence type="ECO:0000256" key="2">
    <source>
        <dbReference type="ARBA" id="ARBA00022603"/>
    </source>
</evidence>
<accession>A0ABS9IDE3</accession>
<dbReference type="Gene3D" id="3.40.50.150">
    <property type="entry name" value="Vaccinia Virus protein VP39"/>
    <property type="match status" value="1"/>
</dbReference>
<evidence type="ECO:0000256" key="1">
    <source>
        <dbReference type="ARBA" id="ARBA00011975"/>
    </source>
</evidence>
<proteinExistence type="inferred from homology"/>
<comment type="catalytic activity">
    <reaction evidence="6">
        <text>a 2'-deoxycytidine in DNA + S-adenosyl-L-methionine = a 5-methyl-2'-deoxycytidine in DNA + S-adenosyl-L-homocysteine + H(+)</text>
        <dbReference type="Rhea" id="RHEA:13681"/>
        <dbReference type="Rhea" id="RHEA-COMP:11369"/>
        <dbReference type="Rhea" id="RHEA-COMP:11370"/>
        <dbReference type="ChEBI" id="CHEBI:15378"/>
        <dbReference type="ChEBI" id="CHEBI:57856"/>
        <dbReference type="ChEBI" id="CHEBI:59789"/>
        <dbReference type="ChEBI" id="CHEBI:85452"/>
        <dbReference type="ChEBI" id="CHEBI:85454"/>
        <dbReference type="EC" id="2.1.1.37"/>
    </reaction>
</comment>
<dbReference type="NCBIfam" id="TIGR00675">
    <property type="entry name" value="dcm"/>
    <property type="match status" value="1"/>
</dbReference>
<protein>
    <recommendedName>
        <fullName evidence="1">DNA (cytosine-5-)-methyltransferase</fullName>
        <ecNumber evidence="1">2.1.1.37</ecNumber>
    </recommendedName>
</protein>
<evidence type="ECO:0000256" key="4">
    <source>
        <dbReference type="ARBA" id="ARBA00022691"/>
    </source>
</evidence>
<keyword evidence="4 7" id="KW-0949">S-adenosyl-L-methionine</keyword>
<comment type="similarity">
    <text evidence="7 8">Belongs to the class I-like SAM-binding methyltransferase superfamily. C5-methyltransferase family.</text>
</comment>
<dbReference type="EC" id="2.1.1.37" evidence="1"/>
<evidence type="ECO:0000256" key="6">
    <source>
        <dbReference type="ARBA" id="ARBA00047422"/>
    </source>
</evidence>
<gene>
    <name evidence="9" type="ORF">L4G47_26440</name>
</gene>
<dbReference type="Gene3D" id="3.90.120.10">
    <property type="entry name" value="DNA Methylase, subunit A, domain 2"/>
    <property type="match status" value="1"/>
</dbReference>
<feature type="active site" evidence="7">
    <location>
        <position position="63"/>
    </location>
</feature>
<name>A0ABS9IDE3_9PSED</name>
<dbReference type="PRINTS" id="PR00105">
    <property type="entry name" value="C5METTRFRASE"/>
</dbReference>
<keyword evidence="2 7" id="KW-0489">Methyltransferase</keyword>
<evidence type="ECO:0000256" key="5">
    <source>
        <dbReference type="ARBA" id="ARBA00022747"/>
    </source>
</evidence>
<evidence type="ECO:0000256" key="3">
    <source>
        <dbReference type="ARBA" id="ARBA00022679"/>
    </source>
</evidence>
<reference evidence="9" key="1">
    <citation type="submission" date="2022-01" db="EMBL/GenBank/DDBJ databases">
        <title>Pseudomonas sp. nov. isolated from Antarctic regolith.</title>
        <authorList>
            <person name="Novakova D."/>
            <person name="Sedlar K."/>
        </authorList>
    </citation>
    <scope>NUCLEOTIDE SEQUENCE</scope>
    <source>
        <strain evidence="9">P2647</strain>
    </source>
</reference>
<dbReference type="InterPro" id="IPR029063">
    <property type="entry name" value="SAM-dependent_MTases_sf"/>
</dbReference>